<organism evidence="1">
    <name type="scientific">Rhizophora mucronata</name>
    <name type="common">Asiatic mangrove</name>
    <dbReference type="NCBI Taxonomy" id="61149"/>
    <lineage>
        <taxon>Eukaryota</taxon>
        <taxon>Viridiplantae</taxon>
        <taxon>Streptophyta</taxon>
        <taxon>Embryophyta</taxon>
        <taxon>Tracheophyta</taxon>
        <taxon>Spermatophyta</taxon>
        <taxon>Magnoliopsida</taxon>
        <taxon>eudicotyledons</taxon>
        <taxon>Gunneridae</taxon>
        <taxon>Pentapetalae</taxon>
        <taxon>rosids</taxon>
        <taxon>fabids</taxon>
        <taxon>Malpighiales</taxon>
        <taxon>Rhizophoraceae</taxon>
        <taxon>Rhizophora</taxon>
    </lineage>
</organism>
<evidence type="ECO:0000313" key="1">
    <source>
        <dbReference type="EMBL" id="MBX46083.1"/>
    </source>
</evidence>
<reference evidence="1" key="1">
    <citation type="submission" date="2018-02" db="EMBL/GenBank/DDBJ databases">
        <title>Rhizophora mucronata_Transcriptome.</title>
        <authorList>
            <person name="Meera S.P."/>
            <person name="Sreeshan A."/>
            <person name="Augustine A."/>
        </authorList>
    </citation>
    <scope>NUCLEOTIDE SEQUENCE</scope>
    <source>
        <tissue evidence="1">Leaf</tissue>
    </source>
</reference>
<sequence>MVVIDKSFDTNLGHQRPKRSNWCLVYLTTM</sequence>
<protein>
    <submittedName>
        <fullName evidence="1">Uncharacterized protein</fullName>
    </submittedName>
</protein>
<dbReference type="EMBL" id="GGEC01065599">
    <property type="protein sequence ID" value="MBX46083.1"/>
    <property type="molecule type" value="Transcribed_RNA"/>
</dbReference>
<proteinExistence type="predicted"/>
<dbReference type="AlphaFoldDB" id="A0A2P2NUH1"/>
<name>A0A2P2NUH1_RHIMU</name>
<accession>A0A2P2NUH1</accession>